<keyword evidence="5" id="KW-0547">Nucleotide-binding</keyword>
<dbReference type="RefSeq" id="WP_069587987.1">
    <property type="nucleotide sequence ID" value="NZ_CP017019.1"/>
</dbReference>
<evidence type="ECO:0000256" key="2">
    <source>
        <dbReference type="ARBA" id="ARBA00005417"/>
    </source>
</evidence>
<evidence type="ECO:0000259" key="9">
    <source>
        <dbReference type="PROSITE" id="PS50893"/>
    </source>
</evidence>
<dbReference type="Proteomes" id="UP000322283">
    <property type="component" value="Unassembled WGS sequence"/>
</dbReference>
<dbReference type="InterPro" id="IPR003593">
    <property type="entry name" value="AAA+_ATPase"/>
</dbReference>
<keyword evidence="13" id="KW-1185">Reference proteome</keyword>
<dbReference type="PROSITE" id="PS50893">
    <property type="entry name" value="ABC_TRANSPORTER_2"/>
    <property type="match status" value="1"/>
</dbReference>
<dbReference type="InterPro" id="IPR015856">
    <property type="entry name" value="ABC_transpr_CbiO/EcfA_su"/>
</dbReference>
<evidence type="ECO:0000256" key="5">
    <source>
        <dbReference type="ARBA" id="ARBA00022741"/>
    </source>
</evidence>
<evidence type="ECO:0000313" key="13">
    <source>
        <dbReference type="Proteomes" id="UP000322283"/>
    </source>
</evidence>
<feature type="domain" description="ABC transporter" evidence="9">
    <location>
        <begin position="2"/>
        <end position="238"/>
    </location>
</feature>
<evidence type="ECO:0000256" key="8">
    <source>
        <dbReference type="ARBA" id="ARBA00023136"/>
    </source>
</evidence>
<evidence type="ECO:0000256" key="3">
    <source>
        <dbReference type="ARBA" id="ARBA00022448"/>
    </source>
</evidence>
<dbReference type="AlphaFoldDB" id="A0AAC9HFL4"/>
<comment type="subcellular location">
    <subcellularLocation>
        <location evidence="1">Cell membrane</location>
        <topology evidence="1">Peripheral membrane protein</topology>
    </subcellularLocation>
</comment>
<keyword evidence="6 10" id="KW-0067">ATP-binding</keyword>
<dbReference type="GO" id="GO:0005524">
    <property type="term" value="F:ATP binding"/>
    <property type="evidence" value="ECO:0007669"/>
    <property type="project" value="UniProtKB-KW"/>
</dbReference>
<comment type="similarity">
    <text evidence="2">Belongs to the ABC transporter superfamily.</text>
</comment>
<dbReference type="GO" id="GO:0043190">
    <property type="term" value="C:ATP-binding cassette (ABC) transporter complex"/>
    <property type="evidence" value="ECO:0007669"/>
    <property type="project" value="TreeGrafter"/>
</dbReference>
<evidence type="ECO:0000313" key="11">
    <source>
        <dbReference type="EMBL" id="TYL09965.1"/>
    </source>
</evidence>
<dbReference type="CDD" id="cd03225">
    <property type="entry name" value="ABC_cobalt_CbiO_domain1"/>
    <property type="match status" value="1"/>
</dbReference>
<evidence type="ECO:0000256" key="6">
    <source>
        <dbReference type="ARBA" id="ARBA00022840"/>
    </source>
</evidence>
<reference evidence="10 12" key="1">
    <citation type="submission" date="2016-08" db="EMBL/GenBank/DDBJ databases">
        <title>Moorella thermoacetica DSM 103132.</title>
        <authorList>
            <person name="Jendresen C.B."/>
            <person name="Redl S.M."/>
            <person name="Jensen T.O."/>
            <person name="Nielsen A.T."/>
        </authorList>
    </citation>
    <scope>NUCLEOTIDE SEQUENCE [LARGE SCALE GENOMIC DNA]</scope>
    <source>
        <strain evidence="10 12">DSM 103132</strain>
    </source>
</reference>
<evidence type="ECO:0000256" key="1">
    <source>
        <dbReference type="ARBA" id="ARBA00004202"/>
    </source>
</evidence>
<proteinExistence type="inferred from homology"/>
<dbReference type="InterPro" id="IPR027417">
    <property type="entry name" value="P-loop_NTPase"/>
</dbReference>
<dbReference type="FunFam" id="3.40.50.300:FF:000224">
    <property type="entry name" value="Energy-coupling factor transporter ATP-binding protein EcfA"/>
    <property type="match status" value="1"/>
</dbReference>
<dbReference type="PANTHER" id="PTHR43553:SF24">
    <property type="entry name" value="ENERGY-COUPLING FACTOR TRANSPORTER ATP-BINDING PROTEIN ECFA1"/>
    <property type="match status" value="1"/>
</dbReference>
<dbReference type="EMBL" id="CP017019">
    <property type="protein sequence ID" value="AOQ22895.1"/>
    <property type="molecule type" value="Genomic_DNA"/>
</dbReference>
<organism evidence="10 12">
    <name type="scientific">Neomoorella thermoacetica</name>
    <name type="common">Clostridium thermoaceticum</name>
    <dbReference type="NCBI Taxonomy" id="1525"/>
    <lineage>
        <taxon>Bacteria</taxon>
        <taxon>Bacillati</taxon>
        <taxon>Bacillota</taxon>
        <taxon>Clostridia</taxon>
        <taxon>Neomoorellales</taxon>
        <taxon>Neomoorellaceae</taxon>
        <taxon>Neomoorella</taxon>
    </lineage>
</organism>
<dbReference type="EC" id="3.6.3.-" evidence="10"/>
<dbReference type="Gene3D" id="3.40.50.300">
    <property type="entry name" value="P-loop containing nucleotide triphosphate hydrolases"/>
    <property type="match status" value="1"/>
</dbReference>
<dbReference type="EMBL" id="VCDX01000011">
    <property type="protein sequence ID" value="TYL09965.1"/>
    <property type="molecule type" value="Genomic_DNA"/>
</dbReference>
<name>A0AAC9HFL4_NEOTH</name>
<keyword evidence="8" id="KW-0472">Membrane</keyword>
<evidence type="ECO:0000313" key="12">
    <source>
        <dbReference type="Proteomes" id="UP000094598"/>
    </source>
</evidence>
<keyword evidence="4" id="KW-1003">Cell membrane</keyword>
<keyword evidence="7" id="KW-1278">Translocase</keyword>
<dbReference type="Pfam" id="PF00005">
    <property type="entry name" value="ABC_tran"/>
    <property type="match status" value="1"/>
</dbReference>
<sequence length="277" mass="30319">MARVAEVINLRHVYPGGVEALKNINLVLEQGTKVAIIGQNGSGKTTLAKHFNGLLKPTSGKVFVSGTDTSTKSTGELSRLVGYVFQNPNHQLFSKTVKEEIEFGLKNIGLKGEALRERLIETLDFFGLRPLAFKQPLSFSSGVRKLVALASVYAMRPPILILDEPTTGQDYPGKVKIGQMIQKMADSGHTIVVITHDMNFVCSFLERVVVMAQGEIVQDGTPREIFSDYEVMDKAHIEPPQIFTLAKKLAADGLELNALTPREMAEALVNRGLTQNG</sequence>
<dbReference type="InterPro" id="IPR050095">
    <property type="entry name" value="ECF_ABC_transporter_ATP-bd"/>
</dbReference>
<keyword evidence="3" id="KW-0813">Transport</keyword>
<dbReference type="PANTHER" id="PTHR43553">
    <property type="entry name" value="HEAVY METAL TRANSPORTER"/>
    <property type="match status" value="1"/>
</dbReference>
<dbReference type="GO" id="GO:0042626">
    <property type="term" value="F:ATPase-coupled transmembrane transporter activity"/>
    <property type="evidence" value="ECO:0007669"/>
    <property type="project" value="TreeGrafter"/>
</dbReference>
<dbReference type="GO" id="GO:0016887">
    <property type="term" value="F:ATP hydrolysis activity"/>
    <property type="evidence" value="ECO:0007669"/>
    <property type="project" value="InterPro"/>
</dbReference>
<gene>
    <name evidence="10" type="primary">ecfA2_1</name>
    <name evidence="11" type="synonym">ecfA2_3</name>
    <name evidence="10" type="ORF">Maut_00420</name>
    <name evidence="11" type="ORF">MTAT_24610</name>
</gene>
<evidence type="ECO:0000256" key="4">
    <source>
        <dbReference type="ARBA" id="ARBA00022475"/>
    </source>
</evidence>
<reference evidence="11 13" key="2">
    <citation type="submission" date="2019-05" db="EMBL/GenBank/DDBJ databases">
        <title>Genome sequence of Moorella thermoacetica ATCC 33924.</title>
        <authorList>
            <person name="Poehlein A."/>
            <person name="Bengelsdorf F.R."/>
            <person name="Duerre P."/>
            <person name="Daniel R."/>
        </authorList>
    </citation>
    <scope>NUCLEOTIDE SEQUENCE [LARGE SCALE GENOMIC DNA]</scope>
    <source>
        <strain evidence="11 13">ATCC 33924</strain>
    </source>
</reference>
<dbReference type="SUPFAM" id="SSF52540">
    <property type="entry name" value="P-loop containing nucleoside triphosphate hydrolases"/>
    <property type="match status" value="1"/>
</dbReference>
<dbReference type="SMART" id="SM00382">
    <property type="entry name" value="AAA"/>
    <property type="match status" value="1"/>
</dbReference>
<protein>
    <submittedName>
        <fullName evidence="10">Energy-coupling factor transporter ATP-binding protein EcfA2</fullName>
        <ecNumber evidence="10">3.6.3.-</ecNumber>
    </submittedName>
</protein>
<evidence type="ECO:0000313" key="10">
    <source>
        <dbReference type="EMBL" id="AOQ22895.1"/>
    </source>
</evidence>
<dbReference type="Proteomes" id="UP000094598">
    <property type="component" value="Chromosome"/>
</dbReference>
<keyword evidence="10" id="KW-0378">Hydrolase</keyword>
<evidence type="ECO:0000256" key="7">
    <source>
        <dbReference type="ARBA" id="ARBA00022967"/>
    </source>
</evidence>
<accession>A0AAC9HFL4</accession>
<dbReference type="InterPro" id="IPR003439">
    <property type="entry name" value="ABC_transporter-like_ATP-bd"/>
</dbReference>